<dbReference type="AlphaFoldDB" id="A0A267GWW8"/>
<dbReference type="OrthoDB" id="1262810at2759"/>
<evidence type="ECO:0000313" key="3">
    <source>
        <dbReference type="Proteomes" id="UP000215902"/>
    </source>
</evidence>
<dbReference type="Pfam" id="PF05168">
    <property type="entry name" value="HEPN"/>
    <property type="match status" value="1"/>
</dbReference>
<evidence type="ECO:0000313" key="2">
    <source>
        <dbReference type="EMBL" id="PAA90506.1"/>
    </source>
</evidence>
<dbReference type="Gene3D" id="1.20.120.330">
    <property type="entry name" value="Nucleotidyltransferases domain 2"/>
    <property type="match status" value="1"/>
</dbReference>
<reference evidence="2 3" key="1">
    <citation type="submission" date="2017-06" db="EMBL/GenBank/DDBJ databases">
        <title>A platform for efficient transgenesis in Macrostomum lignano, a flatworm model organism for stem cell research.</title>
        <authorList>
            <person name="Berezikov E."/>
        </authorList>
    </citation>
    <scope>NUCLEOTIDE SEQUENCE [LARGE SCALE GENOMIC DNA]</scope>
    <source>
        <strain evidence="2">DV1</strain>
        <tissue evidence="2">Whole organism</tissue>
    </source>
</reference>
<feature type="domain" description="HEPN" evidence="1">
    <location>
        <begin position="1027"/>
        <end position="1137"/>
    </location>
</feature>
<name>A0A267GWW8_9PLAT</name>
<protein>
    <recommendedName>
        <fullName evidence="1">HEPN domain-containing protein</fullName>
    </recommendedName>
</protein>
<evidence type="ECO:0000259" key="1">
    <source>
        <dbReference type="PROSITE" id="PS50910"/>
    </source>
</evidence>
<sequence length="1156" mass="130039">MLRVFNCILMSKSPSSRQAFVVLQYIQENWQSLLSAYKVEQLCTIVKKLPIFVTLDGQCVSVSDKTVYVLSAKIATSDMHLWKLDQSTVLLKQENQLKNLFTCLSFSNLDQWGAYAAFILPVFSEFSNSTKFQHIDMLQKKVSQLLPEQKLRAEQKNVLALLKSTEIVFAHGRWRLASAFYDDSVELFKHIVPEDELLPSHYRQQSMRKLLNHAGLISECSEDLLLSFAKNLEEEGQRKFTADVTKKSEAIISYLKQPGSALSDSCLGRLANISFVVSDELNELQSLFEVKQSKMLKLRDSVRFSNRFLCWTASTICPEYVKQISQHFGKLAVRQVPTADDFKKHLNNLLSSSSFLSVRLSEENVELRKKIMNKIYLHIKKNLQSSEFASLEILRRGPFVIVDNGKYLLPAKCICLVSSKEIPPYIISCPRELMQFSEVFETFGATREITMSQVYYALQCLKEKSDASYALGEEEMNVVSECLSVMTNLLDRDEQNFSQKTTPLYLTTSSKHKDKQVLCMENVLNLAINDAPDYYKRIGGHCELHVQLIDIEFANLNSDKQNMLNKYLRDNLGVRTLSQLVNERLADNSQHCKIDGCSVAQTVKKKLIHPDMLNGLVRIIQHADGRGRLTLETCHDKLKAALVELKVQCMNDLMSVLSVDDKVFVDSQQEKKSFLVEKTIYVRHTDSDCGNDYITLWYKELTVVVNSFVSSVLGFKTDICGNMQTWLRFEDLTLIATELDKDNVATCSFGHEGAEQERCDVALGSLVPAMLRSQLQELTSFQHDRLLQFEPGELVALHQRTENDDTDTFVLARVVARSDRSSSNSWLQEYTVEVGVNGTVCSTALELFNIRQQRESLADISDSSEEDAALQEELSRLLLQGQSLPASSDCRLAVRRVVQHCSPGRHSATFDHRTESTSSLSFVQALHNYVNTQVARIGSNFVREMLSKWQSDADDVGTAGHLLLELDSPDSTTTLSTRKRRAPTAATSGGEFSFPAKIFRSSCSTSCISSATVSPGRDIALHYWRVARDDHRAGGNDIHRDQRLAANWAVYKAHQAAEKALKAAVLASGKPAVKSHRLQDNLGLIVQQDMQRRLLTFAGALTRSQGSVDCRYPGGSSDPSALSRKDAKSALEASENILEEVRTFLLELGFSDAELN</sequence>
<proteinExistence type="predicted"/>
<dbReference type="GO" id="GO:0030544">
    <property type="term" value="F:Hsp70 protein binding"/>
    <property type="evidence" value="ECO:0007669"/>
    <property type="project" value="TreeGrafter"/>
</dbReference>
<dbReference type="PANTHER" id="PTHR15600:SF42">
    <property type="entry name" value="SACSIN"/>
    <property type="match status" value="1"/>
</dbReference>
<keyword evidence="3" id="KW-1185">Reference proteome</keyword>
<dbReference type="EMBL" id="NIVC01000109">
    <property type="protein sequence ID" value="PAA90506.1"/>
    <property type="molecule type" value="Genomic_DNA"/>
</dbReference>
<comment type="caution">
    <text evidence="2">The sequence shown here is derived from an EMBL/GenBank/DDBJ whole genome shotgun (WGS) entry which is preliminary data.</text>
</comment>
<gene>
    <name evidence="2" type="ORF">BOX15_Mlig015937g1</name>
</gene>
<dbReference type="SUPFAM" id="SSF81593">
    <property type="entry name" value="Nucleotidyltransferase substrate binding subunit/domain"/>
    <property type="match status" value="1"/>
</dbReference>
<dbReference type="SMART" id="SM00748">
    <property type="entry name" value="HEPN"/>
    <property type="match status" value="1"/>
</dbReference>
<dbReference type="InterPro" id="IPR052972">
    <property type="entry name" value="Sacsin_chaperone_reg"/>
</dbReference>
<dbReference type="STRING" id="282301.A0A267GWW8"/>
<organism evidence="2 3">
    <name type="scientific">Macrostomum lignano</name>
    <dbReference type="NCBI Taxonomy" id="282301"/>
    <lineage>
        <taxon>Eukaryota</taxon>
        <taxon>Metazoa</taxon>
        <taxon>Spiralia</taxon>
        <taxon>Lophotrochozoa</taxon>
        <taxon>Platyhelminthes</taxon>
        <taxon>Rhabditophora</taxon>
        <taxon>Macrostomorpha</taxon>
        <taxon>Macrostomida</taxon>
        <taxon>Macrostomidae</taxon>
        <taxon>Macrostomum</taxon>
    </lineage>
</organism>
<dbReference type="PANTHER" id="PTHR15600">
    <property type="entry name" value="SACSIN"/>
    <property type="match status" value="1"/>
</dbReference>
<dbReference type="PROSITE" id="PS50910">
    <property type="entry name" value="HEPN"/>
    <property type="match status" value="1"/>
</dbReference>
<dbReference type="InterPro" id="IPR007842">
    <property type="entry name" value="HEPN_dom"/>
</dbReference>
<accession>A0A267GWW8</accession>
<dbReference type="Proteomes" id="UP000215902">
    <property type="component" value="Unassembled WGS sequence"/>
</dbReference>